<dbReference type="Pfam" id="PF10676">
    <property type="entry name" value="gerPA"/>
    <property type="match status" value="1"/>
</dbReference>
<dbReference type="PANTHER" id="PTHR37808">
    <property type="entry name" value="SPORE GERMINATION PROTEIN-LIKE PROTEIN YDZR-RELATED"/>
    <property type="match status" value="1"/>
</dbReference>
<evidence type="ECO:0000313" key="2">
    <source>
        <dbReference type="EMBL" id="MTH55503.1"/>
    </source>
</evidence>
<dbReference type="PANTHER" id="PTHR37808:SF3">
    <property type="entry name" value="SPORE GERMINATION PROTEIN GERPA-RELATED"/>
    <property type="match status" value="1"/>
</dbReference>
<reference evidence="2 3" key="1">
    <citation type="journal article" date="2017" name="Int. J. Syst. Evol. Microbiol.">
        <title>Bacillus mangrovi sp. nov., isolated from a sediment sample from a mangrove forest.</title>
        <authorList>
            <person name="Gupta V."/>
            <person name="Singh P.K."/>
            <person name="Korpole S."/>
            <person name="Tanuku N.R.S."/>
            <person name="Pinnaka A.K."/>
        </authorList>
    </citation>
    <scope>NUCLEOTIDE SEQUENCE [LARGE SCALE GENOMIC DNA]</scope>
    <source>
        <strain evidence="2 3">KCTC 33872</strain>
    </source>
</reference>
<dbReference type="OrthoDB" id="2382149at2"/>
<accession>A0A7X2S886</accession>
<proteinExistence type="predicted"/>
<dbReference type="EMBL" id="WMIB01000031">
    <property type="protein sequence ID" value="MTH55503.1"/>
    <property type="molecule type" value="Genomic_DNA"/>
</dbReference>
<dbReference type="Proteomes" id="UP000434639">
    <property type="component" value="Unassembled WGS sequence"/>
</dbReference>
<evidence type="ECO:0000313" key="3">
    <source>
        <dbReference type="Proteomes" id="UP000434639"/>
    </source>
</evidence>
<feature type="compositionally biased region" description="Polar residues" evidence="1">
    <location>
        <begin position="39"/>
        <end position="71"/>
    </location>
</feature>
<sequence length="71" mass="7479">MPAFTGPMEIENVSGVFKVGDTFTISPKSVFKSAVGSGALSNGDGNRLYNSRSLTNSYDNDVNDQSTSINA</sequence>
<keyword evidence="3" id="KW-1185">Reference proteome</keyword>
<name>A0A7X2S886_9BACI</name>
<dbReference type="AlphaFoldDB" id="A0A7X2S886"/>
<gene>
    <name evidence="2" type="ORF">GKZ89_19095</name>
</gene>
<evidence type="ECO:0000256" key="1">
    <source>
        <dbReference type="SAM" id="MobiDB-lite"/>
    </source>
</evidence>
<protein>
    <submittedName>
        <fullName evidence="2">Uncharacterized protein</fullName>
    </submittedName>
</protein>
<dbReference type="InterPro" id="IPR019618">
    <property type="entry name" value="Spore_germination_GerPA"/>
</dbReference>
<dbReference type="RefSeq" id="WP_155114000.1">
    <property type="nucleotide sequence ID" value="NZ_WMIB01000031.1"/>
</dbReference>
<organism evidence="2 3">
    <name type="scientific">Metabacillus mangrovi</name>
    <dbReference type="NCBI Taxonomy" id="1491830"/>
    <lineage>
        <taxon>Bacteria</taxon>
        <taxon>Bacillati</taxon>
        <taxon>Bacillota</taxon>
        <taxon>Bacilli</taxon>
        <taxon>Bacillales</taxon>
        <taxon>Bacillaceae</taxon>
        <taxon>Metabacillus</taxon>
    </lineage>
</organism>
<feature type="region of interest" description="Disordered" evidence="1">
    <location>
        <begin position="36"/>
        <end position="71"/>
    </location>
</feature>
<comment type="caution">
    <text evidence="2">The sequence shown here is derived from an EMBL/GenBank/DDBJ whole genome shotgun (WGS) entry which is preliminary data.</text>
</comment>